<dbReference type="OrthoDB" id="8563468at2"/>
<dbReference type="eggNOG" id="COG3113">
    <property type="taxonomic scope" value="Bacteria"/>
</dbReference>
<dbReference type="CDD" id="cd07043">
    <property type="entry name" value="STAS_anti-anti-sigma_factors"/>
    <property type="match status" value="1"/>
</dbReference>
<dbReference type="HOGENOM" id="CLU_115403_13_3_4"/>
<reference evidence="2" key="1">
    <citation type="submission" date="2005-08" db="EMBL/GenBank/DDBJ databases">
        <title>Complete sequence of Dechloromonas aromatica RCB.</title>
        <authorList>
            <person name="Salinero K.K."/>
            <person name="Copeland A."/>
            <person name="Lucas S."/>
            <person name="Lapidus A."/>
            <person name="Barry K."/>
            <person name="Detter J.C."/>
            <person name="Glavina T."/>
            <person name="Hammon N."/>
            <person name="Israni S."/>
            <person name="Pitluck S."/>
            <person name="Di Bartolo G."/>
            <person name="Trong S."/>
            <person name="Schmutz J."/>
            <person name="Larimer F."/>
            <person name="Land M."/>
            <person name="Ivanova N."/>
            <person name="Richardson P."/>
        </authorList>
    </citation>
    <scope>NUCLEOTIDE SEQUENCE</scope>
    <source>
        <strain evidence="2">RCB</strain>
    </source>
</reference>
<evidence type="ECO:0000259" key="1">
    <source>
        <dbReference type="Pfam" id="PF13466"/>
    </source>
</evidence>
<dbReference type="KEGG" id="dar:Daro_3397"/>
<dbReference type="InterPro" id="IPR058548">
    <property type="entry name" value="MlaB-like_STAS"/>
</dbReference>
<protein>
    <submittedName>
        <fullName evidence="2">NTP binding protein (Contains STAS domain)</fullName>
    </submittedName>
</protein>
<name>Q47AK5_DECAR</name>
<dbReference type="EMBL" id="CP000089">
    <property type="protein sequence ID" value="AAZ48126.1"/>
    <property type="molecule type" value="Genomic_DNA"/>
</dbReference>
<feature type="domain" description="MlaB-like STAS" evidence="1">
    <location>
        <begin position="17"/>
        <end position="86"/>
    </location>
</feature>
<accession>Q47AK5</accession>
<organism evidence="2">
    <name type="scientific">Dechloromonas aromatica (strain RCB)</name>
    <dbReference type="NCBI Taxonomy" id="159087"/>
    <lineage>
        <taxon>Bacteria</taxon>
        <taxon>Pseudomonadati</taxon>
        <taxon>Pseudomonadota</taxon>
        <taxon>Betaproteobacteria</taxon>
        <taxon>Rhodocyclales</taxon>
        <taxon>Azonexaceae</taxon>
        <taxon>Dechloromonas</taxon>
    </lineage>
</organism>
<dbReference type="AlphaFoldDB" id="Q47AK5"/>
<proteinExistence type="predicted"/>
<dbReference type="Pfam" id="PF13466">
    <property type="entry name" value="STAS_2"/>
    <property type="match status" value="1"/>
</dbReference>
<dbReference type="STRING" id="159087.Daro_3397"/>
<gene>
    <name evidence="2" type="ordered locus">Daro_3397</name>
</gene>
<dbReference type="SUPFAM" id="SSF52091">
    <property type="entry name" value="SpoIIaa-like"/>
    <property type="match status" value="1"/>
</dbReference>
<evidence type="ECO:0000313" key="2">
    <source>
        <dbReference type="EMBL" id="AAZ48126.1"/>
    </source>
</evidence>
<dbReference type="Gene3D" id="3.30.750.24">
    <property type="entry name" value="STAS domain"/>
    <property type="match status" value="1"/>
</dbReference>
<sequence length="93" mass="9895">MIEREAGRLLVKAPLIMANARGLLEAGRSALLAGEQVFDFSEVTEADSSAIAVMLGWLRVASLTQSTVKFAHIPTGVRALAELYGVTELLPLA</sequence>
<dbReference type="InterPro" id="IPR036513">
    <property type="entry name" value="STAS_dom_sf"/>
</dbReference>